<dbReference type="AlphaFoldDB" id="A0A1T2L4D2"/>
<keyword evidence="10" id="KW-1185">Reference proteome</keyword>
<dbReference type="PROSITE" id="PS01096">
    <property type="entry name" value="PPIC_PPIASE_1"/>
    <property type="match status" value="1"/>
</dbReference>
<comment type="caution">
    <text evidence="9">The sequence shown here is derived from an EMBL/GenBank/DDBJ whole genome shotgun (WGS) entry which is preliminary data.</text>
</comment>
<dbReference type="OrthoDB" id="14196at2"/>
<evidence type="ECO:0000313" key="10">
    <source>
        <dbReference type="Proteomes" id="UP000191110"/>
    </source>
</evidence>
<comment type="subcellular location">
    <subcellularLocation>
        <location evidence="7">Periplasm</location>
    </subcellularLocation>
    <text evidence="7">Is capable of associating with the outer membrane.</text>
</comment>
<dbReference type="GO" id="GO:0003755">
    <property type="term" value="F:peptidyl-prolyl cis-trans isomerase activity"/>
    <property type="evidence" value="ECO:0007669"/>
    <property type="project" value="UniProtKB-UniRule"/>
</dbReference>
<dbReference type="InterPro" id="IPR023058">
    <property type="entry name" value="PPIase_PpiC_CS"/>
</dbReference>
<dbReference type="InterPro" id="IPR000297">
    <property type="entry name" value="PPIase_PpiC"/>
</dbReference>
<comment type="catalytic activity">
    <reaction evidence="7">
        <text>[protein]-peptidylproline (omega=180) = [protein]-peptidylproline (omega=0)</text>
        <dbReference type="Rhea" id="RHEA:16237"/>
        <dbReference type="Rhea" id="RHEA-COMP:10747"/>
        <dbReference type="Rhea" id="RHEA-COMP:10748"/>
        <dbReference type="ChEBI" id="CHEBI:83833"/>
        <dbReference type="ChEBI" id="CHEBI:83834"/>
        <dbReference type="EC" id="5.2.1.8"/>
    </reaction>
</comment>
<sequence length="432" mass="48937" precursor="true">MSRTRQLLAALLAALTLFTTAVQAERISDVDRIVAIVDNNVITYSELAKQLQTIKDQLRASNTQMPSESALLRRVLERAIINRLQLQLAEQTGLRVDDETLNTTMSRLAKQNKLSLREFRDAIESEGFSYASFREDIREEIIINRLQQKQVSNRVSVTQQEIDHHLANEESRGDENREYLISHILIGLPEGAVPEQIQAQRAKADELLTKLRDGADFAEMAVSHSDGQQALKGGSLGWRRTSQMPSLFTEVVPNMASGDVADLIRSPSGFHIIKVMETRGAEQKLVTQTHARHILIKTDEITSGDDARTRLEQIHGRVVDGDDFAELARAHSDDTGSAVNGGDLGWSSPDTMVAQFEQAMDRLAPGEISKPFASPFGWHIVQVLERREHDNTDEFKRNRARQTIRKRKIEEEREIWIRRLRDEAYVKIMLDE</sequence>
<evidence type="ECO:0000256" key="7">
    <source>
        <dbReference type="HAMAP-Rule" id="MF_01183"/>
    </source>
</evidence>
<feature type="domain" description="PpiC" evidence="8">
    <location>
        <begin position="176"/>
        <end position="277"/>
    </location>
</feature>
<dbReference type="PROSITE" id="PS50198">
    <property type="entry name" value="PPIC_PPIASE_2"/>
    <property type="match status" value="2"/>
</dbReference>
<dbReference type="HAMAP" id="MF_01183">
    <property type="entry name" value="Chaperone_SurA"/>
    <property type="match status" value="1"/>
</dbReference>
<dbReference type="Pfam" id="PF00639">
    <property type="entry name" value="Rotamase"/>
    <property type="match status" value="2"/>
</dbReference>
<comment type="function">
    <text evidence="7">Chaperone involved in the correct folding and assembly of outer membrane proteins. Recognizes specific patterns of aromatic residues and the orientation of their side chains, which are found more frequently in integral outer membrane proteins. May act in both early periplasmic and late outer membrane-associated steps of protein maturation.</text>
</comment>
<dbReference type="InterPro" id="IPR050280">
    <property type="entry name" value="OMP_Chaperone_SurA"/>
</dbReference>
<evidence type="ECO:0000256" key="3">
    <source>
        <dbReference type="ARBA" id="ARBA00022764"/>
    </source>
</evidence>
<evidence type="ECO:0000256" key="1">
    <source>
        <dbReference type="ARBA" id="ARBA00022729"/>
    </source>
</evidence>
<dbReference type="Proteomes" id="UP000191110">
    <property type="component" value="Unassembled WGS sequence"/>
</dbReference>
<keyword evidence="6 7" id="KW-0413">Isomerase</keyword>
<dbReference type="RefSeq" id="WP_078483862.1">
    <property type="nucleotide sequence ID" value="NZ_MPRL01000037.1"/>
</dbReference>
<evidence type="ECO:0000256" key="2">
    <source>
        <dbReference type="ARBA" id="ARBA00022737"/>
    </source>
</evidence>
<dbReference type="GO" id="GO:0043165">
    <property type="term" value="P:Gram-negative-bacterium-type cell outer membrane assembly"/>
    <property type="evidence" value="ECO:0007669"/>
    <property type="project" value="InterPro"/>
</dbReference>
<name>A0A1T2L4D2_9GAMM</name>
<dbReference type="InterPro" id="IPR046357">
    <property type="entry name" value="PPIase_dom_sf"/>
</dbReference>
<evidence type="ECO:0000256" key="6">
    <source>
        <dbReference type="ARBA" id="ARBA00023235"/>
    </source>
</evidence>
<reference evidence="9 10" key="1">
    <citation type="submission" date="2016-11" db="EMBL/GenBank/DDBJ databases">
        <title>Mixed transmission modes and dynamic genome evolution in an obligate animal-bacterial symbiosis.</title>
        <authorList>
            <person name="Russell S.L."/>
            <person name="Corbett-Detig R.B."/>
            <person name="Cavanaugh C.M."/>
        </authorList>
    </citation>
    <scope>NUCLEOTIDE SEQUENCE [LARGE SCALE GENOMIC DNA]</scope>
    <source>
        <strain evidence="9">Sveles-Q1</strain>
    </source>
</reference>
<dbReference type="SUPFAM" id="SSF109998">
    <property type="entry name" value="Triger factor/SurA peptide-binding domain-like"/>
    <property type="match status" value="1"/>
</dbReference>
<dbReference type="InterPro" id="IPR027304">
    <property type="entry name" value="Trigger_fact/SurA_dom_sf"/>
</dbReference>
<keyword evidence="5 7" id="KW-0143">Chaperone</keyword>
<keyword evidence="1 7" id="KW-0732">Signal</keyword>
<dbReference type="Gene3D" id="1.10.4030.10">
    <property type="entry name" value="Porin chaperone SurA, peptide-binding domain"/>
    <property type="match status" value="1"/>
</dbReference>
<gene>
    <name evidence="7" type="primary">surA</name>
    <name evidence="9" type="ORF">BOW53_09590</name>
</gene>
<dbReference type="GO" id="GO:0006457">
    <property type="term" value="P:protein folding"/>
    <property type="evidence" value="ECO:0007669"/>
    <property type="project" value="UniProtKB-UniRule"/>
</dbReference>
<evidence type="ECO:0000256" key="4">
    <source>
        <dbReference type="ARBA" id="ARBA00023110"/>
    </source>
</evidence>
<evidence type="ECO:0000259" key="8">
    <source>
        <dbReference type="PROSITE" id="PS50198"/>
    </source>
</evidence>
<feature type="signal peptide" evidence="7">
    <location>
        <begin position="1"/>
        <end position="24"/>
    </location>
</feature>
<dbReference type="Pfam" id="PF09312">
    <property type="entry name" value="SurA_N"/>
    <property type="match status" value="1"/>
</dbReference>
<comment type="domain">
    <text evidence="7">The PPIase activity resides only in the second parvulin domain. The N-terminal region and the C-terminal tail are necessary and sufficient for the chaperone activity of SurA. The PPIase activity is dispensable for SurA to function as a chaperone. The N-terminal region and the C-terminal tail are also required for porin recognition.</text>
</comment>
<dbReference type="PANTHER" id="PTHR47637:SF1">
    <property type="entry name" value="CHAPERONE SURA"/>
    <property type="match status" value="1"/>
</dbReference>
<organism evidence="9 10">
    <name type="scientific">Solemya pervernicosa gill symbiont</name>
    <dbReference type="NCBI Taxonomy" id="642797"/>
    <lineage>
        <taxon>Bacteria</taxon>
        <taxon>Pseudomonadati</taxon>
        <taxon>Pseudomonadota</taxon>
        <taxon>Gammaproteobacteria</taxon>
        <taxon>sulfur-oxidizing symbionts</taxon>
    </lineage>
</organism>
<evidence type="ECO:0000256" key="5">
    <source>
        <dbReference type="ARBA" id="ARBA00023186"/>
    </source>
</evidence>
<accession>A0A1T2L4D2</accession>
<keyword evidence="4 7" id="KW-0697">Rotamase</keyword>
<dbReference type="EC" id="5.2.1.8" evidence="7"/>
<dbReference type="EMBL" id="MPRL01000037">
    <property type="protein sequence ID" value="OOZ39958.1"/>
    <property type="molecule type" value="Genomic_DNA"/>
</dbReference>
<keyword evidence="3 7" id="KW-0574">Periplasm</keyword>
<dbReference type="GO" id="GO:0051082">
    <property type="term" value="F:unfolded protein binding"/>
    <property type="evidence" value="ECO:0007669"/>
    <property type="project" value="UniProtKB-UniRule"/>
</dbReference>
<dbReference type="InterPro" id="IPR023034">
    <property type="entry name" value="PPIase_SurA"/>
</dbReference>
<dbReference type="SUPFAM" id="SSF54534">
    <property type="entry name" value="FKBP-like"/>
    <property type="match status" value="2"/>
</dbReference>
<dbReference type="GO" id="GO:0042277">
    <property type="term" value="F:peptide binding"/>
    <property type="evidence" value="ECO:0007669"/>
    <property type="project" value="InterPro"/>
</dbReference>
<protein>
    <recommendedName>
        <fullName evidence="7">Chaperone SurA</fullName>
    </recommendedName>
    <alternativeName>
        <fullName evidence="7">Peptidyl-prolyl cis-trans isomerase SurA</fullName>
        <shortName evidence="7">PPIase SurA</shortName>
        <ecNumber evidence="7">5.2.1.8</ecNumber>
    </alternativeName>
    <alternativeName>
        <fullName evidence="7">Rotamase SurA</fullName>
    </alternativeName>
</protein>
<dbReference type="Gene3D" id="3.10.50.40">
    <property type="match status" value="2"/>
</dbReference>
<dbReference type="GO" id="GO:0030288">
    <property type="term" value="C:outer membrane-bounded periplasmic space"/>
    <property type="evidence" value="ECO:0007669"/>
    <property type="project" value="InterPro"/>
</dbReference>
<proteinExistence type="inferred from homology"/>
<evidence type="ECO:0000313" key="9">
    <source>
        <dbReference type="EMBL" id="OOZ39958.1"/>
    </source>
</evidence>
<dbReference type="GO" id="GO:0050821">
    <property type="term" value="P:protein stabilization"/>
    <property type="evidence" value="ECO:0007669"/>
    <property type="project" value="InterPro"/>
</dbReference>
<keyword evidence="2 7" id="KW-0677">Repeat</keyword>
<dbReference type="PANTHER" id="PTHR47637">
    <property type="entry name" value="CHAPERONE SURA"/>
    <property type="match status" value="1"/>
</dbReference>
<feature type="chain" id="PRO_5013411241" description="Chaperone SurA" evidence="7">
    <location>
        <begin position="25"/>
        <end position="432"/>
    </location>
</feature>
<feature type="domain" description="PpiC" evidence="8">
    <location>
        <begin position="286"/>
        <end position="385"/>
    </location>
</feature>
<dbReference type="InterPro" id="IPR015391">
    <property type="entry name" value="SurA_N"/>
</dbReference>